<proteinExistence type="predicted"/>
<evidence type="ECO:0008006" key="4">
    <source>
        <dbReference type="Google" id="ProtNLM"/>
    </source>
</evidence>
<dbReference type="Proteomes" id="UP001478862">
    <property type="component" value="Unassembled WGS sequence"/>
</dbReference>
<protein>
    <recommendedName>
        <fullName evidence="4">DUF3098 domain-containing protein</fullName>
    </recommendedName>
</protein>
<evidence type="ECO:0000256" key="1">
    <source>
        <dbReference type="SAM" id="Phobius"/>
    </source>
</evidence>
<evidence type="ECO:0000313" key="3">
    <source>
        <dbReference type="Proteomes" id="UP001478862"/>
    </source>
</evidence>
<accession>A0ABV1MYV6</accession>
<keyword evidence="1" id="KW-0812">Transmembrane</keyword>
<name>A0ABV1MYV6_9BACI</name>
<evidence type="ECO:0000313" key="2">
    <source>
        <dbReference type="EMBL" id="MEQ6357701.1"/>
    </source>
</evidence>
<dbReference type="EMBL" id="JBEGDG010000033">
    <property type="protein sequence ID" value="MEQ6357701.1"/>
    <property type="molecule type" value="Genomic_DNA"/>
</dbReference>
<keyword evidence="1" id="KW-1133">Transmembrane helix</keyword>
<sequence>MYDKKIGIVFFAIGITMMLIGVPYLLGYSTNEFLKYPLYLGVIITVAFTPAPTIKKQNRK</sequence>
<feature type="transmembrane region" description="Helical" evidence="1">
    <location>
        <begin position="38"/>
        <end position="54"/>
    </location>
</feature>
<comment type="caution">
    <text evidence="2">The sequence shown here is derived from an EMBL/GenBank/DDBJ whole genome shotgun (WGS) entry which is preliminary data.</text>
</comment>
<keyword evidence="3" id="KW-1185">Reference proteome</keyword>
<feature type="transmembrane region" description="Helical" evidence="1">
    <location>
        <begin position="7"/>
        <end position="26"/>
    </location>
</feature>
<dbReference type="RefSeq" id="WP_349662018.1">
    <property type="nucleotide sequence ID" value="NZ_JBEGDG010000033.1"/>
</dbReference>
<reference evidence="2 3" key="1">
    <citation type="submission" date="2024-06" db="EMBL/GenBank/DDBJ databases">
        <title>Lysinibacillus zambalefons sp. nov., a Novel Firmicute Isolated from the Poon Bato Zambales Hyperalkaline Spring.</title>
        <authorList>
            <person name="Aja J.A."/>
            <person name="Lazaro J.E.H."/>
            <person name="Llorin L.D."/>
            <person name="Lim K.R."/>
            <person name="Teodosio J."/>
            <person name="Dalisay D.S."/>
        </authorList>
    </citation>
    <scope>NUCLEOTIDE SEQUENCE [LARGE SCALE GENOMIC DNA]</scope>
    <source>
        <strain evidence="2 3">M3</strain>
    </source>
</reference>
<keyword evidence="1" id="KW-0472">Membrane</keyword>
<organism evidence="2 3">
    <name type="scientific">Lysinibacillus zambalensis</name>
    <dbReference type="NCBI Taxonomy" id="3160866"/>
    <lineage>
        <taxon>Bacteria</taxon>
        <taxon>Bacillati</taxon>
        <taxon>Bacillota</taxon>
        <taxon>Bacilli</taxon>
        <taxon>Bacillales</taxon>
        <taxon>Bacillaceae</taxon>
        <taxon>Lysinibacillus</taxon>
    </lineage>
</organism>
<gene>
    <name evidence="2" type="ORF">ABNX05_24140</name>
</gene>